<feature type="region of interest" description="Disordered" evidence="1">
    <location>
        <begin position="1"/>
        <end position="110"/>
    </location>
</feature>
<dbReference type="InParanoid" id="G3H836"/>
<proteinExistence type="predicted"/>
<gene>
    <name evidence="2" type="ORF">I79_006532</name>
</gene>
<name>G3H836_CRIGR</name>
<evidence type="ECO:0000256" key="1">
    <source>
        <dbReference type="SAM" id="MobiDB-lite"/>
    </source>
</evidence>
<evidence type="ECO:0000313" key="3">
    <source>
        <dbReference type="Proteomes" id="UP000001075"/>
    </source>
</evidence>
<evidence type="ECO:0000313" key="2">
    <source>
        <dbReference type="EMBL" id="EGV97074.1"/>
    </source>
</evidence>
<accession>G3H836</accession>
<feature type="compositionally biased region" description="Basic and acidic residues" evidence="1">
    <location>
        <begin position="49"/>
        <end position="63"/>
    </location>
</feature>
<dbReference type="AlphaFoldDB" id="G3H836"/>
<dbReference type="Proteomes" id="UP000001075">
    <property type="component" value="Unassembled WGS sequence"/>
</dbReference>
<feature type="compositionally biased region" description="Basic and acidic residues" evidence="1">
    <location>
        <begin position="98"/>
        <end position="110"/>
    </location>
</feature>
<feature type="compositionally biased region" description="Low complexity" evidence="1">
    <location>
        <begin position="80"/>
        <end position="97"/>
    </location>
</feature>
<dbReference type="EMBL" id="JH000206">
    <property type="protein sequence ID" value="EGV97074.1"/>
    <property type="molecule type" value="Genomic_DNA"/>
</dbReference>
<protein>
    <submittedName>
        <fullName evidence="2">Uncharacterized protein</fullName>
    </submittedName>
</protein>
<organism evidence="2 3">
    <name type="scientific">Cricetulus griseus</name>
    <name type="common">Chinese hamster</name>
    <name type="synonym">Cricetulus barabensis griseus</name>
    <dbReference type="NCBI Taxonomy" id="10029"/>
    <lineage>
        <taxon>Eukaryota</taxon>
        <taxon>Metazoa</taxon>
        <taxon>Chordata</taxon>
        <taxon>Craniata</taxon>
        <taxon>Vertebrata</taxon>
        <taxon>Euteleostomi</taxon>
        <taxon>Mammalia</taxon>
        <taxon>Eutheria</taxon>
        <taxon>Euarchontoglires</taxon>
        <taxon>Glires</taxon>
        <taxon>Rodentia</taxon>
        <taxon>Myomorpha</taxon>
        <taxon>Muroidea</taxon>
        <taxon>Cricetidae</taxon>
        <taxon>Cricetinae</taxon>
        <taxon>Cricetulus</taxon>
    </lineage>
</organism>
<sequence>MSLWRAAACAHEQRPQAEGQTDSDRPQPDSGAPRPPKAGVAHRPGYQELGEKRNTPPNRELRLRTATGGRRVARDKFPASATSSVGVTSGSVSLTGRSAEKGRAKSQAER</sequence>
<reference evidence="3" key="1">
    <citation type="journal article" date="2011" name="Nat. Biotechnol.">
        <title>The genomic sequence of the Chinese hamster ovary (CHO)-K1 cell line.</title>
        <authorList>
            <person name="Xu X."/>
            <person name="Nagarajan H."/>
            <person name="Lewis N.E."/>
            <person name="Pan S."/>
            <person name="Cai Z."/>
            <person name="Liu X."/>
            <person name="Chen W."/>
            <person name="Xie M."/>
            <person name="Wang W."/>
            <person name="Hammond S."/>
            <person name="Andersen M.R."/>
            <person name="Neff N."/>
            <person name="Passarelli B."/>
            <person name="Koh W."/>
            <person name="Fan H.C."/>
            <person name="Wang J."/>
            <person name="Gui Y."/>
            <person name="Lee K.H."/>
            <person name="Betenbaugh M.J."/>
            <person name="Quake S.R."/>
            <person name="Famili I."/>
            <person name="Palsson B.O."/>
            <person name="Wang J."/>
        </authorList>
    </citation>
    <scope>NUCLEOTIDE SEQUENCE [LARGE SCALE GENOMIC DNA]</scope>
    <source>
        <strain evidence="3">CHO K1 cell line</strain>
    </source>
</reference>